<feature type="signal peptide" evidence="4">
    <location>
        <begin position="1"/>
        <end position="25"/>
    </location>
</feature>
<dbReference type="InterPro" id="IPR011444">
    <property type="entry name" value="DUF1549"/>
</dbReference>
<dbReference type="Pfam" id="PF07635">
    <property type="entry name" value="PSCyt1"/>
    <property type="match status" value="1"/>
</dbReference>
<dbReference type="InParanoid" id="B4D998"/>
<dbReference type="PANTHER" id="PTHR35889:SF3">
    <property type="entry name" value="F-BOX DOMAIN-CONTAINING PROTEIN"/>
    <property type="match status" value="1"/>
</dbReference>
<keyword evidence="1 3" id="KW-0479">Metal-binding</keyword>
<evidence type="ECO:0000313" key="6">
    <source>
        <dbReference type="EMBL" id="EDY17001.1"/>
    </source>
</evidence>
<evidence type="ECO:0000256" key="2">
    <source>
        <dbReference type="ARBA" id="ARBA00023004"/>
    </source>
</evidence>
<dbReference type="Pfam" id="PF07583">
    <property type="entry name" value="PSCyt2"/>
    <property type="match status" value="1"/>
</dbReference>
<dbReference type="EMBL" id="ABVL01000025">
    <property type="protein sequence ID" value="EDY17001.1"/>
    <property type="molecule type" value="Genomic_DNA"/>
</dbReference>
<dbReference type="GO" id="GO:0009055">
    <property type="term" value="F:electron transfer activity"/>
    <property type="evidence" value="ECO:0007669"/>
    <property type="project" value="InterPro"/>
</dbReference>
<feature type="chain" id="PRO_5002803313" description="Cytochrome c domain-containing protein" evidence="4">
    <location>
        <begin position="26"/>
        <end position="999"/>
    </location>
</feature>
<proteinExistence type="predicted"/>
<dbReference type="eggNOG" id="COG2010">
    <property type="taxonomic scope" value="Bacteria"/>
</dbReference>
<dbReference type="GO" id="GO:0020037">
    <property type="term" value="F:heme binding"/>
    <property type="evidence" value="ECO:0007669"/>
    <property type="project" value="InterPro"/>
</dbReference>
<organism evidence="6 7">
    <name type="scientific">Chthoniobacter flavus Ellin428</name>
    <dbReference type="NCBI Taxonomy" id="497964"/>
    <lineage>
        <taxon>Bacteria</taxon>
        <taxon>Pseudomonadati</taxon>
        <taxon>Verrucomicrobiota</taxon>
        <taxon>Spartobacteria</taxon>
        <taxon>Chthoniobacterales</taxon>
        <taxon>Chthoniobacteraceae</taxon>
        <taxon>Chthoniobacter</taxon>
    </lineage>
</organism>
<keyword evidence="7" id="KW-1185">Reference proteome</keyword>
<name>B4D998_9BACT</name>
<dbReference type="Proteomes" id="UP000005824">
    <property type="component" value="Unassembled WGS sequence"/>
</dbReference>
<evidence type="ECO:0000256" key="1">
    <source>
        <dbReference type="ARBA" id="ARBA00022723"/>
    </source>
</evidence>
<sequence>MTVRLTSPRLLTVAAVLSGVASAGAAVPSDLAQLDFFEKKIRPVLSEQCYECHSATSKKVKGGLLLDTAEGILKGGDSGPSIVAGKPEKSLLLTSMKHSDPDPDLAMPPKKDQLPAEVIADFEQWIKMGAPDPRDGKATRKAAWNDKTAKEHWAFQPIKNPTVPTPVDEKHFIKNPIDAFVLAKLTEKKLTPSAPADKATLLRRVTYDLTGLPPTLAEVDAFLADNSPNAYEKVIDRLLASPTYGERWGRHWLDVARYADTSGDRLNGKRQPLFAYAWTYRDYVINAFNTDLPYDQFVREQIAADRLPEAEKDKSKLAALGFLTVGKRFMGVENDVIDDRIDVVSKGMLGLTVACARCHDHKFDPIPTKDYYALHGVFSSSQEPTEEPIIAPVDKDSTNYKAYEAEVAKVDQEVEKYRETNAARLVSGMLDKAGEYLLATRDSAAAKDTSKRGDNFRLMARQRGLEAEVAFIWMDRIKAAQKTDAVLGPWLKFTELTDEQFAEKGPELAKEIESSGQYQPALASALAAKAPTTLKDVAAVYTEVFADLRKQLDLPAYTGYRGAGRNVKFPVAKVQTKIDGPMEALRECIFGGESTVMPDQKLMTRALGVQFTNPETAIEAKKVSINFAHPGAPVCAMAMEDKPTPKNSYVFVRGEPSNRGELAPRKFLTVLSQGKDEPFKDGSGRLELAQRIASRDNPLTARVIANRVWQWHFGQAIVRTVSDFGTRSEPPTHPELLDWLATSFMDNGWSFKKLHKLILLSSTYQQSSAPNDKALRDDPTNQWLWRMNVQRLDFEETRDTLLILAGKLDRDLNGRPFIMAASTVSNRYRAMVADAMTPKTSTDRRTVYAMVDRNSLPDMFGTFDFANPDMTNGERMLTTVPQQALFLMNSPFVVEQVKNLLTRSDFPKDGIDEDKVRFIYRTAFQRQPTAQELVLARNFLSDDPPTIPDPKLAPQASDDDATKARKAKALKAMEPVKQLNVMERYTQAVLENNELVFLY</sequence>
<keyword evidence="2 3" id="KW-0408">Iron</keyword>
<keyword evidence="4" id="KW-0732">Signal</keyword>
<dbReference type="AlphaFoldDB" id="B4D998"/>
<evidence type="ECO:0000256" key="4">
    <source>
        <dbReference type="SAM" id="SignalP"/>
    </source>
</evidence>
<dbReference type="InterPro" id="IPR009056">
    <property type="entry name" value="Cyt_c-like_dom"/>
</dbReference>
<dbReference type="PROSITE" id="PS51007">
    <property type="entry name" value="CYTC"/>
    <property type="match status" value="1"/>
</dbReference>
<dbReference type="STRING" id="497964.CfE428DRAFT_5488"/>
<evidence type="ECO:0000259" key="5">
    <source>
        <dbReference type="PROSITE" id="PS51007"/>
    </source>
</evidence>
<comment type="caution">
    <text evidence="6">The sequence shown here is derived from an EMBL/GenBank/DDBJ whole genome shotgun (WGS) entry which is preliminary data.</text>
</comment>
<dbReference type="RefSeq" id="WP_006982809.1">
    <property type="nucleotide sequence ID" value="NZ_ABVL01000025.1"/>
</dbReference>
<dbReference type="PANTHER" id="PTHR35889">
    <property type="entry name" value="CYCLOINULO-OLIGOSACCHARIDE FRUCTANOTRANSFERASE-RELATED"/>
    <property type="match status" value="1"/>
</dbReference>
<keyword evidence="3" id="KW-0349">Heme</keyword>
<protein>
    <recommendedName>
        <fullName evidence="5">Cytochrome c domain-containing protein</fullName>
    </recommendedName>
</protein>
<feature type="domain" description="Cytochrome c" evidence="5">
    <location>
        <begin position="19"/>
        <end position="130"/>
    </location>
</feature>
<dbReference type="GO" id="GO:0046872">
    <property type="term" value="F:metal ion binding"/>
    <property type="evidence" value="ECO:0007669"/>
    <property type="project" value="UniProtKB-KW"/>
</dbReference>
<dbReference type="InterPro" id="IPR022655">
    <property type="entry name" value="DUF1553"/>
</dbReference>
<gene>
    <name evidence="6" type="ORF">CfE428DRAFT_5488</name>
</gene>
<dbReference type="Pfam" id="PF07587">
    <property type="entry name" value="PSD1"/>
    <property type="match status" value="1"/>
</dbReference>
<dbReference type="InterPro" id="IPR011429">
    <property type="entry name" value="Cyt_c_Planctomycete-type"/>
</dbReference>
<evidence type="ECO:0000313" key="7">
    <source>
        <dbReference type="Proteomes" id="UP000005824"/>
    </source>
</evidence>
<reference evidence="6 7" key="1">
    <citation type="journal article" date="2011" name="J. Bacteriol.">
        <title>Genome sequence of Chthoniobacter flavus Ellin428, an aerobic heterotrophic soil bacterium.</title>
        <authorList>
            <person name="Kant R."/>
            <person name="van Passel M.W."/>
            <person name="Palva A."/>
            <person name="Lucas S."/>
            <person name="Lapidus A."/>
            <person name="Glavina Del Rio T."/>
            <person name="Dalin E."/>
            <person name="Tice H."/>
            <person name="Bruce D."/>
            <person name="Goodwin L."/>
            <person name="Pitluck S."/>
            <person name="Larimer F.W."/>
            <person name="Land M.L."/>
            <person name="Hauser L."/>
            <person name="Sangwan P."/>
            <person name="de Vos W.M."/>
            <person name="Janssen P.H."/>
            <person name="Smidt H."/>
        </authorList>
    </citation>
    <scope>NUCLEOTIDE SEQUENCE [LARGE SCALE GENOMIC DNA]</scope>
    <source>
        <strain evidence="6 7">Ellin428</strain>
    </source>
</reference>
<evidence type="ECO:0000256" key="3">
    <source>
        <dbReference type="PROSITE-ProRule" id="PRU00433"/>
    </source>
</evidence>
<accession>B4D998</accession>